<feature type="compositionally biased region" description="Basic and acidic residues" evidence="1">
    <location>
        <begin position="541"/>
        <end position="550"/>
    </location>
</feature>
<comment type="caution">
    <text evidence="2">The sequence shown here is derived from an EMBL/GenBank/DDBJ whole genome shotgun (WGS) entry which is preliminary data.</text>
</comment>
<reference evidence="2 3" key="1">
    <citation type="submission" date="2024-02" db="EMBL/GenBank/DDBJ databases">
        <title>A draft genome for the cacao thread blight pathogen Marasmius crinis-equi.</title>
        <authorList>
            <person name="Cohen S.P."/>
            <person name="Baruah I.K."/>
            <person name="Amoako-Attah I."/>
            <person name="Bukari Y."/>
            <person name="Meinhardt L.W."/>
            <person name="Bailey B.A."/>
        </authorList>
    </citation>
    <scope>NUCLEOTIDE SEQUENCE [LARGE SCALE GENOMIC DNA]</scope>
    <source>
        <strain evidence="2 3">GH-76</strain>
    </source>
</reference>
<feature type="compositionally biased region" description="Low complexity" evidence="1">
    <location>
        <begin position="25"/>
        <end position="41"/>
    </location>
</feature>
<feature type="region of interest" description="Disordered" evidence="1">
    <location>
        <begin position="430"/>
        <end position="490"/>
    </location>
</feature>
<keyword evidence="3" id="KW-1185">Reference proteome</keyword>
<organism evidence="2 3">
    <name type="scientific">Marasmius crinis-equi</name>
    <dbReference type="NCBI Taxonomy" id="585013"/>
    <lineage>
        <taxon>Eukaryota</taxon>
        <taxon>Fungi</taxon>
        <taxon>Dikarya</taxon>
        <taxon>Basidiomycota</taxon>
        <taxon>Agaricomycotina</taxon>
        <taxon>Agaricomycetes</taxon>
        <taxon>Agaricomycetidae</taxon>
        <taxon>Agaricales</taxon>
        <taxon>Marasmiineae</taxon>
        <taxon>Marasmiaceae</taxon>
        <taxon>Marasmius</taxon>
    </lineage>
</organism>
<feature type="region of interest" description="Disordered" evidence="1">
    <location>
        <begin position="930"/>
        <end position="970"/>
    </location>
</feature>
<feature type="region of interest" description="Disordered" evidence="1">
    <location>
        <begin position="20"/>
        <end position="304"/>
    </location>
</feature>
<feature type="region of interest" description="Disordered" evidence="1">
    <location>
        <begin position="1029"/>
        <end position="1087"/>
    </location>
</feature>
<dbReference type="EMBL" id="JBAHYK010001094">
    <property type="protein sequence ID" value="KAL0569542.1"/>
    <property type="molecule type" value="Genomic_DNA"/>
</dbReference>
<proteinExistence type="predicted"/>
<feature type="compositionally biased region" description="Acidic residues" evidence="1">
    <location>
        <begin position="793"/>
        <end position="806"/>
    </location>
</feature>
<feature type="compositionally biased region" description="Low complexity" evidence="1">
    <location>
        <begin position="576"/>
        <end position="605"/>
    </location>
</feature>
<dbReference type="Proteomes" id="UP001465976">
    <property type="component" value="Unassembled WGS sequence"/>
</dbReference>
<name>A0ABR3F2T2_9AGAR</name>
<accession>A0ABR3F2T2</accession>
<sequence>MSGTYEHRADDYTLNALNTFSFGNAPTSLDPSASSTSSLAPEQDSPIHVDVTPRPSVVGPSHHRDYNLAKTRAGNDGEEKHDHNGDVSKAAISTENSPNPSPSPSQSMSALSYEDRQQVEFSSDDDFGHDYDDDDSDAEFNETSRPGGRGDLEGLTSIAEGHPPSAADLRSWRRGSLPGPTALNVGATSGSSATPPAPENGSYHGRDREASAATLRRPSKSLDNGLRTPTLRDSHSGSSRSSSQRNLKTPAESSNPPIVFSSPFSSDNTTKIKSPPAVPPTQSIDPRTPLPPSQTAPVVSTSLSPTDDLGFDLRYITQGITSFEDSPVSSASTTTAVNSQLNDFVARRPSLTPSTASGTKSPKWWNNWGFPRRHSAVSTTSSGEGGERINGGSMFVYDDSFSKGLVRWGGEGYKEQRKEWCFRRIPDVAKESEGEGGSAGEKAGDDDETQSSAASVAGSGEEKDKEKERKRAKAKDRIRERERRAPEHWRGMGIGAEETWQNDLVGSFSVVREEIVRNASAEPSGKGPQQRLLVRSTRKRPNSENRRRELPHPPVIVHKHSKALAFSLSRYYKAPPTTVTSERTSSSTYTTATSSATYRPSTPTTIGQRSIGGVLSPSMTPQRGTARVILLAPRKVQEAFTSTTTTKMLAEHGLLQGDDDGRGHHGRRKSAVASLPSNLGQSSRRERSKSVSASTPSSSSKGKKKDTSASKDVSIPVPPLPPPPATAPVSTSVQASPSRISSLAPPSPSAPAAIPETSESPAGDLKETSQLTPTTSHSSSSLSSSSQKRPVDAGDDDSYDSQDYEDRDAHPTSSSNYSSSTGETSQDDDTDGLDMDTDDDAPKVVFRTPHRETYGTVDFNSYERLLVQHSSQSESRSALGIFDRLRSRNARPGHGGPFAFEPPWMTFEPRGKQEQQKKVVDNLNMSFKDVGLLPSTPRDRPFNKSQGGKAKRKNGTSTLPPNSALGKGGIRKKRDVFENIPPDSLYMLLPLWPGDTDHNSQRNYPFVRPHVPPEKRKFLLVSYKALDPKENPVNSAESTNSKGTIGKGTTSKAEKSVTSSVATASSRSRGKLSSRISSTSSTDSKPWDDKNVLLPGFRIVARQVSSADLQGSGVRMPEEGLAVSGPLEDAFRHMPFSISDEYHSSLGRRRASWASASEDYHGGALDFVLGTCYSREAGVEFDPEGLVALGLCIVLNPLPKGTVAEEWSDQGTKMHQVKLTPIGMAVMEMAWIGGMALTSFGPC</sequence>
<evidence type="ECO:0000256" key="1">
    <source>
        <dbReference type="SAM" id="MobiDB-lite"/>
    </source>
</evidence>
<feature type="compositionally biased region" description="Basic and acidic residues" evidence="1">
    <location>
        <begin position="62"/>
        <end position="86"/>
    </location>
</feature>
<feature type="compositionally biased region" description="Pro residues" evidence="1">
    <location>
        <begin position="716"/>
        <end position="726"/>
    </location>
</feature>
<feature type="compositionally biased region" description="Low complexity" evidence="1">
    <location>
        <begin position="690"/>
        <end position="700"/>
    </location>
</feature>
<feature type="compositionally biased region" description="Acidic residues" evidence="1">
    <location>
        <begin position="825"/>
        <end position="839"/>
    </location>
</feature>
<feature type="region of interest" description="Disordered" evidence="1">
    <location>
        <begin position="654"/>
        <end position="849"/>
    </location>
</feature>
<evidence type="ECO:0000313" key="2">
    <source>
        <dbReference type="EMBL" id="KAL0569542.1"/>
    </source>
</evidence>
<protein>
    <submittedName>
        <fullName evidence="2">Uncharacterized protein</fullName>
    </submittedName>
</protein>
<feature type="region of interest" description="Disordered" evidence="1">
    <location>
        <begin position="519"/>
        <end position="550"/>
    </location>
</feature>
<feature type="compositionally biased region" description="Polar residues" evidence="1">
    <location>
        <begin position="1032"/>
        <end position="1051"/>
    </location>
</feature>
<feature type="compositionally biased region" description="Polar residues" evidence="1">
    <location>
        <begin position="295"/>
        <end position="304"/>
    </location>
</feature>
<evidence type="ECO:0000313" key="3">
    <source>
        <dbReference type="Proteomes" id="UP001465976"/>
    </source>
</evidence>
<feature type="region of interest" description="Disordered" evidence="1">
    <location>
        <begin position="576"/>
        <end position="622"/>
    </location>
</feature>
<gene>
    <name evidence="2" type="ORF">V5O48_012416</name>
</gene>
<feature type="compositionally biased region" description="Low complexity" evidence="1">
    <location>
        <begin position="812"/>
        <end position="824"/>
    </location>
</feature>
<feature type="compositionally biased region" description="Acidic residues" evidence="1">
    <location>
        <begin position="122"/>
        <end position="140"/>
    </location>
</feature>
<feature type="compositionally biased region" description="Low complexity" evidence="1">
    <location>
        <begin position="727"/>
        <end position="787"/>
    </location>
</feature>
<feature type="compositionally biased region" description="Low complexity" evidence="1">
    <location>
        <begin position="1056"/>
        <end position="1084"/>
    </location>
</feature>
<feature type="compositionally biased region" description="Basic and acidic residues" evidence="1">
    <location>
        <begin position="460"/>
        <end position="490"/>
    </location>
</feature>
<feature type="compositionally biased region" description="Polar residues" evidence="1">
    <location>
        <begin position="244"/>
        <end position="272"/>
    </location>
</feature>